<dbReference type="InterPro" id="IPR036237">
    <property type="entry name" value="Xyl_isomerase-like_sf"/>
</dbReference>
<dbReference type="EMBL" id="CP037968">
    <property type="protein sequence ID" value="QYZ78711.1"/>
    <property type="molecule type" value="Genomic_DNA"/>
</dbReference>
<dbReference type="KEGG" id="mfk:E2N92_04350"/>
<keyword evidence="2" id="KW-0413">Isomerase</keyword>
<dbReference type="Pfam" id="PF01261">
    <property type="entry name" value="AP_endonuc_2"/>
    <property type="match status" value="1"/>
</dbReference>
<proteinExistence type="predicted"/>
<dbReference type="Gene3D" id="3.20.20.150">
    <property type="entry name" value="Divalent-metal-dependent TIM barrel enzymes"/>
    <property type="match status" value="1"/>
</dbReference>
<dbReference type="InterPro" id="IPR013022">
    <property type="entry name" value="Xyl_isomerase-like_TIM-brl"/>
</dbReference>
<protein>
    <submittedName>
        <fullName evidence="2">Sugar phosphate isomerase/epimerase</fullName>
    </submittedName>
</protein>
<dbReference type="Proteomes" id="UP000826709">
    <property type="component" value="Chromosome"/>
</dbReference>
<reference evidence="2" key="1">
    <citation type="journal article" date="2005" name="Int. J. Syst. Evol. Microbiol.">
        <title>Methanofollis formosanus sp. nov., isolated from a fish pond.</title>
        <authorList>
            <person name="Wu S.Y."/>
            <person name="Chen S.C."/>
            <person name="Lai M.C."/>
        </authorList>
    </citation>
    <scope>NUCLEOTIDE SEQUENCE</scope>
    <source>
        <strain evidence="2">ML15</strain>
    </source>
</reference>
<dbReference type="OrthoDB" id="59344at2157"/>
<keyword evidence="3" id="KW-1185">Reference proteome</keyword>
<dbReference type="RefSeq" id="WP_220682471.1">
    <property type="nucleotide sequence ID" value="NZ_CP037968.1"/>
</dbReference>
<dbReference type="AlphaFoldDB" id="A0A8G1A0E4"/>
<dbReference type="PANTHER" id="PTHR12110:SF21">
    <property type="entry name" value="XYLOSE ISOMERASE-LIKE TIM BARREL DOMAIN-CONTAINING PROTEIN"/>
    <property type="match status" value="1"/>
</dbReference>
<sequence>MLRLAVSSMFFHEYPVDEIFSSIEEAGLTGVEFWVETPHYWLRGRPLPELEAAVRAHPALAPLTIHAPVLDLNPCSINPRVAAASRQYAVEAVELAGAVGADVVTVHPGRRTARRPPSRYDYEHFETYLARLRQAAGGTGVKVAIENMEPKVNSLLCTPEGMREVLDANPWLWFTLDVAHAMAVSNDEVFRYLDLCGDRLANVHLSMAADRQRHLPVAGSPQACAVVRALEERGYRGPLTLEIEDQSFSHPLSLEEKVTVLRDEHRYVAWCLS</sequence>
<gene>
    <name evidence="2" type="ORF">E2N92_04350</name>
</gene>
<organism evidence="2 3">
    <name type="scientific">Methanofollis formosanus</name>
    <dbReference type="NCBI Taxonomy" id="299308"/>
    <lineage>
        <taxon>Archaea</taxon>
        <taxon>Methanobacteriati</taxon>
        <taxon>Methanobacteriota</taxon>
        <taxon>Stenosarchaea group</taxon>
        <taxon>Methanomicrobia</taxon>
        <taxon>Methanomicrobiales</taxon>
        <taxon>Methanomicrobiaceae</taxon>
        <taxon>Methanofollis</taxon>
    </lineage>
</organism>
<dbReference type="SUPFAM" id="SSF51658">
    <property type="entry name" value="Xylose isomerase-like"/>
    <property type="match status" value="1"/>
</dbReference>
<evidence type="ECO:0000313" key="3">
    <source>
        <dbReference type="Proteomes" id="UP000826709"/>
    </source>
</evidence>
<name>A0A8G1A0E4_9EURY</name>
<evidence type="ECO:0000313" key="2">
    <source>
        <dbReference type="EMBL" id="QYZ78711.1"/>
    </source>
</evidence>
<feature type="domain" description="Xylose isomerase-like TIM barrel" evidence="1">
    <location>
        <begin position="23"/>
        <end position="262"/>
    </location>
</feature>
<dbReference type="PANTHER" id="PTHR12110">
    <property type="entry name" value="HYDROXYPYRUVATE ISOMERASE"/>
    <property type="match status" value="1"/>
</dbReference>
<dbReference type="GO" id="GO:0016853">
    <property type="term" value="F:isomerase activity"/>
    <property type="evidence" value="ECO:0007669"/>
    <property type="project" value="UniProtKB-KW"/>
</dbReference>
<evidence type="ECO:0000259" key="1">
    <source>
        <dbReference type="Pfam" id="PF01261"/>
    </source>
</evidence>
<accession>A0A8G1A0E4</accession>
<reference evidence="2" key="2">
    <citation type="submission" date="2019-03" db="EMBL/GenBank/DDBJ databases">
        <authorList>
            <person name="Chen S.-C."/>
            <person name="Wu S.-Y."/>
            <person name="Lai M.-C."/>
        </authorList>
    </citation>
    <scope>NUCLEOTIDE SEQUENCE</scope>
    <source>
        <strain evidence="2">ML15</strain>
    </source>
</reference>
<dbReference type="InterPro" id="IPR050312">
    <property type="entry name" value="IolE/XylAMocC-like"/>
</dbReference>